<dbReference type="Proteomes" id="UP000010366">
    <property type="component" value="Chromosome"/>
</dbReference>
<evidence type="ECO:0000313" key="2">
    <source>
        <dbReference type="Proteomes" id="UP000010366"/>
    </source>
</evidence>
<keyword evidence="2" id="KW-1185">Reference proteome</keyword>
<reference evidence="1 2" key="1">
    <citation type="submission" date="2012-05" db="EMBL/GenBank/DDBJ databases">
        <title>Finished chromosome of genome of Chamaesiphon sp. PCC 6605.</title>
        <authorList>
            <consortium name="US DOE Joint Genome Institute"/>
            <person name="Gugger M."/>
            <person name="Coursin T."/>
            <person name="Rippka R."/>
            <person name="Tandeau De Marsac N."/>
            <person name="Huntemann M."/>
            <person name="Wei C.-L."/>
            <person name="Han J."/>
            <person name="Detter J.C."/>
            <person name="Han C."/>
            <person name="Tapia R."/>
            <person name="Chen A."/>
            <person name="Kyrpides N."/>
            <person name="Mavromatis K."/>
            <person name="Markowitz V."/>
            <person name="Szeto E."/>
            <person name="Ivanova N."/>
            <person name="Pagani I."/>
            <person name="Pati A."/>
            <person name="Goodwin L."/>
            <person name="Nordberg H.P."/>
            <person name="Cantor M.N."/>
            <person name="Hua S.X."/>
            <person name="Woyke T."/>
            <person name="Kerfeld C.A."/>
        </authorList>
    </citation>
    <scope>NUCLEOTIDE SEQUENCE [LARGE SCALE GENOMIC DNA]</scope>
    <source>
        <strain evidence="2">ATCC 27169 / PCC 6605</strain>
    </source>
</reference>
<evidence type="ECO:0000313" key="1">
    <source>
        <dbReference type="EMBL" id="AFY94641.1"/>
    </source>
</evidence>
<proteinExistence type="predicted"/>
<dbReference type="RefSeq" id="WP_015160764.1">
    <property type="nucleotide sequence ID" value="NC_019697.1"/>
</dbReference>
<sequence>MTSKVTTMSKWWLSLYDPNNRLIAYYRIDGDATIDRIAATFIFKYSNIEYFKIAANPPDES</sequence>
<gene>
    <name evidence="1" type="ORF">Cha6605_3661</name>
</gene>
<dbReference type="STRING" id="1173020.Cha6605_3661"/>
<dbReference type="KEGG" id="cmp:Cha6605_3661"/>
<accession>K9UJK1</accession>
<name>K9UJK1_CHAP6</name>
<protein>
    <submittedName>
        <fullName evidence="1">Uncharacterized protein</fullName>
    </submittedName>
</protein>
<organism evidence="1 2">
    <name type="scientific">Chamaesiphon minutus (strain ATCC 27169 / PCC 6605)</name>
    <dbReference type="NCBI Taxonomy" id="1173020"/>
    <lineage>
        <taxon>Bacteria</taxon>
        <taxon>Bacillati</taxon>
        <taxon>Cyanobacteriota</taxon>
        <taxon>Cyanophyceae</taxon>
        <taxon>Gomontiellales</taxon>
        <taxon>Chamaesiphonaceae</taxon>
        <taxon>Chamaesiphon</taxon>
    </lineage>
</organism>
<dbReference type="EMBL" id="CP003600">
    <property type="protein sequence ID" value="AFY94641.1"/>
    <property type="molecule type" value="Genomic_DNA"/>
</dbReference>
<dbReference type="AlphaFoldDB" id="K9UJK1"/>
<dbReference type="HOGENOM" id="CLU_2914003_0_0_3"/>